<feature type="region of interest" description="Disordered" evidence="1">
    <location>
        <begin position="62"/>
        <end position="102"/>
    </location>
</feature>
<keyword evidence="3" id="KW-1185">Reference proteome</keyword>
<dbReference type="EMBL" id="JAJAGQ010000018">
    <property type="protein sequence ID" value="KAJ8537006.1"/>
    <property type="molecule type" value="Genomic_DNA"/>
</dbReference>
<evidence type="ECO:0000313" key="3">
    <source>
        <dbReference type="Proteomes" id="UP001152561"/>
    </source>
</evidence>
<gene>
    <name evidence="2" type="ORF">K7X08_035407</name>
</gene>
<reference evidence="3" key="1">
    <citation type="journal article" date="2023" name="Proc. Natl. Acad. Sci. U.S.A.">
        <title>Genomic and structural basis for evolution of tropane alkaloid biosynthesis.</title>
        <authorList>
            <person name="Wanga Y.-J."/>
            <person name="Taina T."/>
            <person name="Yua J.-Y."/>
            <person name="Lia J."/>
            <person name="Xua B."/>
            <person name="Chenc J."/>
            <person name="D'Auriad J.C."/>
            <person name="Huanga J.-P."/>
            <person name="Huanga S.-X."/>
        </authorList>
    </citation>
    <scope>NUCLEOTIDE SEQUENCE [LARGE SCALE GENOMIC DNA]</scope>
    <source>
        <strain evidence="3">cv. KIB-2019</strain>
    </source>
</reference>
<accession>A0A9Q1LJ02</accession>
<evidence type="ECO:0000256" key="1">
    <source>
        <dbReference type="SAM" id="MobiDB-lite"/>
    </source>
</evidence>
<comment type="caution">
    <text evidence="2">The sequence shown here is derived from an EMBL/GenBank/DDBJ whole genome shotgun (WGS) entry which is preliminary data.</text>
</comment>
<dbReference type="AlphaFoldDB" id="A0A9Q1LJ02"/>
<proteinExistence type="predicted"/>
<sequence length="165" mass="18491">MNCSDSQLLRVVADLKYGDEFDVYVIHGIDDLEFIPQLIGLLVGPDGNPTDEARETHVSKDINTNENETQEVPKEAETNLNGGQTDLNEDETNLNRDDPDFNIDEYDIASDESNDDAILDIDDSDVHEELKSLRDEKRSKKNANSRGKIKTTEEIPLGESGIDRL</sequence>
<organism evidence="2 3">
    <name type="scientific">Anisodus acutangulus</name>
    <dbReference type="NCBI Taxonomy" id="402998"/>
    <lineage>
        <taxon>Eukaryota</taxon>
        <taxon>Viridiplantae</taxon>
        <taxon>Streptophyta</taxon>
        <taxon>Embryophyta</taxon>
        <taxon>Tracheophyta</taxon>
        <taxon>Spermatophyta</taxon>
        <taxon>Magnoliopsida</taxon>
        <taxon>eudicotyledons</taxon>
        <taxon>Gunneridae</taxon>
        <taxon>Pentapetalae</taxon>
        <taxon>asterids</taxon>
        <taxon>lamiids</taxon>
        <taxon>Solanales</taxon>
        <taxon>Solanaceae</taxon>
        <taxon>Solanoideae</taxon>
        <taxon>Hyoscyameae</taxon>
        <taxon>Anisodus</taxon>
    </lineage>
</organism>
<feature type="region of interest" description="Disordered" evidence="1">
    <location>
        <begin position="130"/>
        <end position="165"/>
    </location>
</feature>
<feature type="compositionally biased region" description="Basic residues" evidence="1">
    <location>
        <begin position="139"/>
        <end position="149"/>
    </location>
</feature>
<name>A0A9Q1LJ02_9SOLA</name>
<evidence type="ECO:0000313" key="2">
    <source>
        <dbReference type="EMBL" id="KAJ8537006.1"/>
    </source>
</evidence>
<protein>
    <submittedName>
        <fullName evidence="2">Uncharacterized protein</fullName>
    </submittedName>
</protein>
<dbReference type="Proteomes" id="UP001152561">
    <property type="component" value="Unassembled WGS sequence"/>
</dbReference>